<dbReference type="GO" id="GO:0008305">
    <property type="term" value="C:integrin complex"/>
    <property type="evidence" value="ECO:0007669"/>
    <property type="project" value="InterPro"/>
</dbReference>
<dbReference type="AlphaFoldDB" id="A0A0A0PGH3"/>
<dbReference type="GO" id="GO:0009897">
    <property type="term" value="C:external side of plasma membrane"/>
    <property type="evidence" value="ECO:0007669"/>
    <property type="project" value="TreeGrafter"/>
</dbReference>
<name>A0A0A0PGH3_PENCE</name>
<dbReference type="Gene3D" id="2.130.10.130">
    <property type="entry name" value="Integrin alpha, N-terminal"/>
    <property type="match status" value="1"/>
</dbReference>
<evidence type="ECO:0000256" key="7">
    <source>
        <dbReference type="ARBA" id="ARBA00022989"/>
    </source>
</evidence>
<feature type="chain" id="PRO_5001422923" evidence="13">
    <location>
        <begin position="22"/>
        <end position="893"/>
    </location>
</feature>
<dbReference type="Gene3D" id="2.60.40.1530">
    <property type="entry name" value="ntegrin, alpha v. Chain A, domain 4"/>
    <property type="match status" value="1"/>
</dbReference>
<evidence type="ECO:0000259" key="15">
    <source>
        <dbReference type="Pfam" id="PF20805"/>
    </source>
</evidence>
<evidence type="ECO:0000256" key="5">
    <source>
        <dbReference type="ARBA" id="ARBA00022737"/>
    </source>
</evidence>
<keyword evidence="9" id="KW-0472">Membrane</keyword>
<dbReference type="Gene3D" id="2.60.40.1510">
    <property type="entry name" value="ntegrin, alpha v. Chain A, domain 3"/>
    <property type="match status" value="1"/>
</dbReference>
<reference evidence="16" key="1">
    <citation type="journal article" date="2014" name="Biomed. Res. Int.">
        <title>Bioinformatic prediction of WSSV-host protein-protein interaction.</title>
        <authorList>
            <person name="Sun Z."/>
            <person name="Li S."/>
            <person name="Li F."/>
            <person name="Xiang J."/>
        </authorList>
    </citation>
    <scope>NUCLEOTIDE SEQUENCE</scope>
</reference>
<keyword evidence="10 13" id="KW-0675">Receptor</keyword>
<evidence type="ECO:0000256" key="13">
    <source>
        <dbReference type="RuleBase" id="RU003762"/>
    </source>
</evidence>
<keyword evidence="8 13" id="KW-0401">Integrin</keyword>
<evidence type="ECO:0000256" key="11">
    <source>
        <dbReference type="ARBA" id="ARBA00023180"/>
    </source>
</evidence>
<dbReference type="GO" id="GO:0007229">
    <property type="term" value="P:integrin-mediated signaling pathway"/>
    <property type="evidence" value="ECO:0007669"/>
    <property type="project" value="UniProtKB-KW"/>
</dbReference>
<feature type="domain" description="Integrin alpha first immunoglubulin-like" evidence="14">
    <location>
        <begin position="499"/>
        <end position="607"/>
    </location>
</feature>
<gene>
    <name evidence="16" type="primary">ITGA4</name>
</gene>
<dbReference type="PANTHER" id="PTHR23220">
    <property type="entry name" value="INTEGRIN ALPHA"/>
    <property type="match status" value="1"/>
</dbReference>
<dbReference type="OrthoDB" id="6362691at2759"/>
<keyword evidence="7" id="KW-1133">Transmembrane helix</keyword>
<dbReference type="SUPFAM" id="SSF69179">
    <property type="entry name" value="Integrin domains"/>
    <property type="match status" value="3"/>
</dbReference>
<feature type="domain" description="Integrin alpha second immunoglobulin-like" evidence="15">
    <location>
        <begin position="643"/>
        <end position="775"/>
    </location>
</feature>
<proteinExistence type="evidence at transcript level"/>
<evidence type="ECO:0000256" key="4">
    <source>
        <dbReference type="ARBA" id="ARBA00022729"/>
    </source>
</evidence>
<dbReference type="InterPro" id="IPR000413">
    <property type="entry name" value="Integrin_alpha"/>
</dbReference>
<sequence>PGLPPLPLPLLLILFIPQYSCFNLEVSKAQVYTDPTLDYSSWGRESYFGFAVALQLRTSDDTAWLIVGAPRANSSHYKPRAITEPGVVFKCSLEGDTCQELYIDQTGNTVIHNSNSEFSYHDLKNGGWLGGSLDSQPTYDADRQVTAVCAPRWINQKLLGNYLMNGACYWLNESLPNAPAHKKLPLVQESLQTHGDAVFYYAHGEAGMSLHLPDDPTEMIVGAPGVYKWRGTIIRFKDTYIQHVGGIARRRRQTRRKIPEYQMFSREFVPNPYYTSAMEDFDLMGYSVTSGRFRSKDELLYVGGAPRGAGSHGKVIVFSFPDWQSQPLTVLAEWKGKQLGENFGASLVAADVNGDGLSDLIVGAPMHSLKDKPDAGRIQVFLSSQDQQLVSSDYRYHGSTTSFARFGTSLARIGDLNADGYEDVAIGAPWEGDGAVYIYLGSASGLRQAYSQKLQPQNFPQNMKGFGMGLSRGIDFDKNGYPDLAIGSFVSGHAVVLRSRPVAYITGSLTSEPPNIGLNDTLFQLSACLGYRGYKVPRYVSIKGNITLDTAFPSPRAFFVDNKSNFREVSLVATNRETECLQYPVMVKDDKVDPRKPIHMKLEYDLYSPEGHDILAQPKTEPGIGTMTMSRVGIVTGCEEDGDDACLVNMQVSSRFDRYSESDYMIIGSDNKPVLTVMVDNVGEPVFLPNLTVQVEPPLSLTIPLTHDCVYGDSDVRTSLTCRLANPIVKGGRDKIEITVDASNLGDSSSDPEISLEVSGEGLELHPLDNAVSHSLNLAAQANLLLHGYSREEQVVYQRFKKGSINTTYTPSFLHIYSIVKEGPTPLGQVEFVLDIPVNITEENFLKIYHPKASFLGEPVACTIHGGTFSVFEKKPFKSRGSRWKPKEKKKKK</sequence>
<evidence type="ECO:0000256" key="12">
    <source>
        <dbReference type="PROSITE-ProRule" id="PRU00803"/>
    </source>
</evidence>
<dbReference type="GO" id="GO:0005178">
    <property type="term" value="F:integrin binding"/>
    <property type="evidence" value="ECO:0007669"/>
    <property type="project" value="TreeGrafter"/>
</dbReference>
<feature type="non-terminal residue" evidence="16">
    <location>
        <position position="1"/>
    </location>
</feature>
<evidence type="ECO:0000256" key="10">
    <source>
        <dbReference type="ARBA" id="ARBA00023170"/>
    </source>
</evidence>
<feature type="non-terminal residue" evidence="16">
    <location>
        <position position="893"/>
    </location>
</feature>
<evidence type="ECO:0000313" key="16">
    <source>
        <dbReference type="EMBL" id="AHH32887.1"/>
    </source>
</evidence>
<accession>A0A0A0PGH3</accession>
<dbReference type="InterPro" id="IPR013519">
    <property type="entry name" value="Int_alpha_beta-p"/>
</dbReference>
<dbReference type="GO" id="GO:0048513">
    <property type="term" value="P:animal organ development"/>
    <property type="evidence" value="ECO:0007669"/>
    <property type="project" value="UniProtKB-ARBA"/>
</dbReference>
<dbReference type="InterPro" id="IPR013517">
    <property type="entry name" value="FG-GAP"/>
</dbReference>
<dbReference type="SUPFAM" id="SSF69318">
    <property type="entry name" value="Integrin alpha N-terminal domain"/>
    <property type="match status" value="1"/>
</dbReference>
<keyword evidence="3" id="KW-0812">Transmembrane</keyword>
<feature type="repeat" description="FG-GAP" evidence="12">
    <location>
        <begin position="328"/>
        <end position="390"/>
    </location>
</feature>
<dbReference type="Pfam" id="PF01839">
    <property type="entry name" value="FG-GAP"/>
    <property type="match status" value="2"/>
</dbReference>
<keyword evidence="4 13" id="KW-0732">Signal</keyword>
<protein>
    <submittedName>
        <fullName evidence="16">Integrin alpha 4</fullName>
    </submittedName>
</protein>
<organism evidence="16">
    <name type="scientific">Penaeus chinensis</name>
    <name type="common">Fleshy prawn</name>
    <name type="synonym">Fenneropenaeus chinensis</name>
    <dbReference type="NCBI Taxonomy" id="139456"/>
    <lineage>
        <taxon>Eukaryota</taxon>
        <taxon>Metazoa</taxon>
        <taxon>Ecdysozoa</taxon>
        <taxon>Arthropoda</taxon>
        <taxon>Crustacea</taxon>
        <taxon>Multicrustacea</taxon>
        <taxon>Malacostraca</taxon>
        <taxon>Eumalacostraca</taxon>
        <taxon>Eucarida</taxon>
        <taxon>Decapoda</taxon>
        <taxon>Dendrobranchiata</taxon>
        <taxon>Penaeoidea</taxon>
        <taxon>Penaeidae</taxon>
        <taxon>Penaeus</taxon>
    </lineage>
</organism>
<evidence type="ECO:0000256" key="1">
    <source>
        <dbReference type="ARBA" id="ARBA00004479"/>
    </source>
</evidence>
<dbReference type="GO" id="GO:0033627">
    <property type="term" value="P:cell adhesion mediated by integrin"/>
    <property type="evidence" value="ECO:0007669"/>
    <property type="project" value="TreeGrafter"/>
</dbReference>
<evidence type="ECO:0000256" key="6">
    <source>
        <dbReference type="ARBA" id="ARBA00022889"/>
    </source>
</evidence>
<evidence type="ECO:0000259" key="14">
    <source>
        <dbReference type="Pfam" id="PF08441"/>
    </source>
</evidence>
<evidence type="ECO:0000256" key="2">
    <source>
        <dbReference type="ARBA" id="ARBA00008054"/>
    </source>
</evidence>
<dbReference type="GO" id="GO:0007157">
    <property type="term" value="P:heterophilic cell-cell adhesion via plasma membrane cell adhesion molecules"/>
    <property type="evidence" value="ECO:0007669"/>
    <property type="project" value="UniProtKB-ARBA"/>
</dbReference>
<dbReference type="InterPro" id="IPR013649">
    <property type="entry name" value="Integrin_alpha_Ig-like_1"/>
</dbReference>
<feature type="repeat" description="FG-GAP" evidence="12">
    <location>
        <begin position="452"/>
        <end position="514"/>
    </location>
</feature>
<keyword evidence="6 13" id="KW-0130">Cell adhesion</keyword>
<dbReference type="PROSITE" id="PS51470">
    <property type="entry name" value="FG_GAP"/>
    <property type="match status" value="4"/>
</dbReference>
<dbReference type="InterPro" id="IPR028994">
    <property type="entry name" value="Integrin_alpha_N"/>
</dbReference>
<evidence type="ECO:0000256" key="8">
    <source>
        <dbReference type="ARBA" id="ARBA00023037"/>
    </source>
</evidence>
<dbReference type="PANTHER" id="PTHR23220:SF83">
    <property type="entry name" value="INTEGRIN ALPHA-PS3-RELATED"/>
    <property type="match status" value="1"/>
</dbReference>
<dbReference type="Gene3D" id="2.60.40.1460">
    <property type="entry name" value="Integrin domains. Chain A, domain 2"/>
    <property type="match status" value="1"/>
</dbReference>
<dbReference type="Pfam" id="PF08441">
    <property type="entry name" value="Integrin_A_Ig_1"/>
    <property type="match status" value="1"/>
</dbReference>
<dbReference type="SMART" id="SM00191">
    <property type="entry name" value="Int_alpha"/>
    <property type="match status" value="5"/>
</dbReference>
<dbReference type="Pfam" id="PF20805">
    <property type="entry name" value="Integrin_A_Ig_2"/>
    <property type="match status" value="1"/>
</dbReference>
<dbReference type="InterPro" id="IPR032695">
    <property type="entry name" value="Integrin_dom_sf"/>
</dbReference>
<feature type="repeat" description="FG-GAP" evidence="12">
    <location>
        <begin position="391"/>
        <end position="448"/>
    </location>
</feature>
<feature type="repeat" description="FG-GAP" evidence="12">
    <location>
        <begin position="115"/>
        <end position="180"/>
    </location>
</feature>
<keyword evidence="5" id="KW-0677">Repeat</keyword>
<comment type="subcellular location">
    <subcellularLocation>
        <location evidence="1 13">Membrane</location>
        <topology evidence="1 13">Single-pass type I membrane protein</topology>
    </subcellularLocation>
</comment>
<dbReference type="GO" id="GO:0007160">
    <property type="term" value="P:cell-matrix adhesion"/>
    <property type="evidence" value="ECO:0007669"/>
    <property type="project" value="TreeGrafter"/>
</dbReference>
<evidence type="ECO:0000256" key="3">
    <source>
        <dbReference type="ARBA" id="ARBA00022692"/>
    </source>
</evidence>
<feature type="signal peptide" evidence="13">
    <location>
        <begin position="1"/>
        <end position="21"/>
    </location>
</feature>
<comment type="similarity">
    <text evidence="2 13">Belongs to the integrin alpha chain family.</text>
</comment>
<evidence type="ECO:0000256" key="9">
    <source>
        <dbReference type="ARBA" id="ARBA00023136"/>
    </source>
</evidence>
<dbReference type="InterPro" id="IPR048285">
    <property type="entry name" value="Integrin_alpha_Ig-like_2"/>
</dbReference>
<dbReference type="EMBL" id="KC715736">
    <property type="protein sequence ID" value="AHH32887.1"/>
    <property type="molecule type" value="mRNA"/>
</dbReference>
<dbReference type="PRINTS" id="PR01185">
    <property type="entry name" value="INTEGRINA"/>
</dbReference>
<keyword evidence="11" id="KW-0325">Glycoprotein</keyword>